<dbReference type="AlphaFoldDB" id="A0A1H1X679"/>
<dbReference type="Proteomes" id="UP000893823">
    <property type="component" value="Unassembled WGS sequence"/>
</dbReference>
<evidence type="ECO:0000256" key="3">
    <source>
        <dbReference type="ARBA" id="ARBA00023163"/>
    </source>
</evidence>
<dbReference type="EMBL" id="SODL02000001">
    <property type="protein sequence ID" value="MCP2366339.1"/>
    <property type="molecule type" value="Genomic_DNA"/>
</dbReference>
<gene>
    <name evidence="5" type="ORF">BCL57_000481</name>
    <name evidence="6" type="ORF">SAMN04489721_2406</name>
</gene>
<evidence type="ECO:0000256" key="2">
    <source>
        <dbReference type="ARBA" id="ARBA00023125"/>
    </source>
</evidence>
<reference evidence="7" key="2">
    <citation type="submission" date="2016-10" db="EMBL/GenBank/DDBJ databases">
        <authorList>
            <person name="Varghese N."/>
            <person name="Submissions S."/>
        </authorList>
    </citation>
    <scope>NUCLEOTIDE SEQUENCE [LARGE SCALE GENOMIC DNA]</scope>
    <source>
        <strain evidence="7">CPCC 202695</strain>
    </source>
</reference>
<dbReference type="InterPro" id="IPR036390">
    <property type="entry name" value="WH_DNA-bd_sf"/>
</dbReference>
<evidence type="ECO:0000313" key="5">
    <source>
        <dbReference type="EMBL" id="MCP2366339.1"/>
    </source>
</evidence>
<proteinExistence type="predicted"/>
<dbReference type="EMBL" id="LT629755">
    <property type="protein sequence ID" value="SDT04774.1"/>
    <property type="molecule type" value="Genomic_DNA"/>
</dbReference>
<keyword evidence="8" id="KW-1185">Reference proteome</keyword>
<dbReference type="InterPro" id="IPR045981">
    <property type="entry name" value="DUF5937"/>
</dbReference>
<organism evidence="6 7">
    <name type="scientific">Agromyces flavus</name>
    <dbReference type="NCBI Taxonomy" id="589382"/>
    <lineage>
        <taxon>Bacteria</taxon>
        <taxon>Bacillati</taxon>
        <taxon>Actinomycetota</taxon>
        <taxon>Actinomycetes</taxon>
        <taxon>Micrococcales</taxon>
        <taxon>Microbacteriaceae</taxon>
        <taxon>Agromyces</taxon>
    </lineage>
</organism>
<dbReference type="PANTHER" id="PTHR43132">
    <property type="entry name" value="ARSENICAL RESISTANCE OPERON REPRESSOR ARSR-RELATED"/>
    <property type="match status" value="1"/>
</dbReference>
<dbReference type="SMART" id="SM00418">
    <property type="entry name" value="HTH_ARSR"/>
    <property type="match status" value="1"/>
</dbReference>
<dbReference type="GO" id="GO:0003700">
    <property type="term" value="F:DNA-binding transcription factor activity"/>
    <property type="evidence" value="ECO:0007669"/>
    <property type="project" value="InterPro"/>
</dbReference>
<keyword evidence="2 5" id="KW-0238">DNA-binding</keyword>
<reference evidence="5" key="3">
    <citation type="submission" date="2022-06" db="EMBL/GenBank/DDBJ databases">
        <title>Genomic Encyclopedia of Type Strains, Phase III (KMG-III): the genomes of soil and plant-associated and newly described type strains.</title>
        <authorList>
            <person name="Whitman W."/>
        </authorList>
    </citation>
    <scope>NUCLEOTIDE SEQUENCE</scope>
    <source>
        <strain evidence="5">CPCC 202695</strain>
    </source>
</reference>
<evidence type="ECO:0000313" key="7">
    <source>
        <dbReference type="Proteomes" id="UP000199482"/>
    </source>
</evidence>
<dbReference type="STRING" id="589382.SAMN04489721_2406"/>
<keyword evidence="3" id="KW-0804">Transcription</keyword>
<keyword evidence="1" id="KW-0805">Transcription regulation</keyword>
<evidence type="ECO:0000313" key="6">
    <source>
        <dbReference type="EMBL" id="SDT04774.1"/>
    </source>
</evidence>
<evidence type="ECO:0000256" key="1">
    <source>
        <dbReference type="ARBA" id="ARBA00023015"/>
    </source>
</evidence>
<dbReference type="OrthoDB" id="3460651at2"/>
<sequence>MLRYVLEEQDVASVRFGISPLCELGLSLRAIRGPAYFPLQLPWVRRTEEARADLDHEVLDALIDDRMWTPDFLNPRPHSPLTRLDEELAELRELSADVFHRDLTAVHGRVPDVLAGPPRAAVRRVVAALEELWDASFEPYWPRMRAVLEADVVHRGRQIAQHGLGAMLNGLSATIDFDGDILSVRLKDPTDRTHRIDGTGLTLVPTMFTRRASAPVGLGPPMLMYPARGQGALWETERIANPAAVAGILGETRASLLAALGDPASSTELGVRFDVTPSAVNQHLRALRDAGLLVSTRYGRSVLYLRSELGSALLGGRTPSG</sequence>
<dbReference type="InterPro" id="IPR036388">
    <property type="entry name" value="WH-like_DNA-bd_sf"/>
</dbReference>
<dbReference type="InterPro" id="IPR051011">
    <property type="entry name" value="Metal_resp_trans_reg"/>
</dbReference>
<dbReference type="Proteomes" id="UP000199482">
    <property type="component" value="Chromosome I"/>
</dbReference>
<dbReference type="CDD" id="cd00090">
    <property type="entry name" value="HTH_ARSR"/>
    <property type="match status" value="1"/>
</dbReference>
<reference evidence="6" key="1">
    <citation type="submission" date="2016-10" db="EMBL/GenBank/DDBJ databases">
        <authorList>
            <person name="de Groot N.N."/>
        </authorList>
    </citation>
    <scope>NUCLEOTIDE SEQUENCE [LARGE SCALE GENOMIC DNA]</scope>
    <source>
        <strain evidence="6">CPCC 202695</strain>
    </source>
</reference>
<feature type="domain" description="HTH arsR-type" evidence="4">
    <location>
        <begin position="247"/>
        <end position="318"/>
    </location>
</feature>
<name>A0A1H1X679_9MICO</name>
<dbReference type="RefSeq" id="WP_092672682.1">
    <property type="nucleotide sequence ID" value="NZ_BMDN01000001.1"/>
</dbReference>
<dbReference type="InterPro" id="IPR001845">
    <property type="entry name" value="HTH_ArsR_DNA-bd_dom"/>
</dbReference>
<dbReference type="GO" id="GO:0003677">
    <property type="term" value="F:DNA binding"/>
    <property type="evidence" value="ECO:0007669"/>
    <property type="project" value="UniProtKB-KW"/>
</dbReference>
<protein>
    <submittedName>
        <fullName evidence="5">DNA-binding transcriptional ArsR family regulator</fullName>
    </submittedName>
    <submittedName>
        <fullName evidence="6">Helix-turn-helix domain-containing protein</fullName>
    </submittedName>
</protein>
<dbReference type="Pfam" id="PF12840">
    <property type="entry name" value="HTH_20"/>
    <property type="match status" value="1"/>
</dbReference>
<evidence type="ECO:0000259" key="4">
    <source>
        <dbReference type="SMART" id="SM00418"/>
    </source>
</evidence>
<dbReference type="Pfam" id="PF19361">
    <property type="entry name" value="DUF5937"/>
    <property type="match status" value="2"/>
</dbReference>
<dbReference type="InterPro" id="IPR011991">
    <property type="entry name" value="ArsR-like_HTH"/>
</dbReference>
<dbReference type="Gene3D" id="1.10.10.10">
    <property type="entry name" value="Winged helix-like DNA-binding domain superfamily/Winged helix DNA-binding domain"/>
    <property type="match status" value="1"/>
</dbReference>
<dbReference type="SUPFAM" id="SSF46785">
    <property type="entry name" value="Winged helix' DNA-binding domain"/>
    <property type="match status" value="1"/>
</dbReference>
<accession>A0A1H1X679</accession>
<dbReference type="PANTHER" id="PTHR43132:SF6">
    <property type="entry name" value="HTH-TYPE TRANSCRIPTIONAL REPRESSOR CZRA"/>
    <property type="match status" value="1"/>
</dbReference>
<evidence type="ECO:0000313" key="8">
    <source>
        <dbReference type="Proteomes" id="UP000893823"/>
    </source>
</evidence>